<organism evidence="1 2">
    <name type="scientific">Diversispora eburnea</name>
    <dbReference type="NCBI Taxonomy" id="1213867"/>
    <lineage>
        <taxon>Eukaryota</taxon>
        <taxon>Fungi</taxon>
        <taxon>Fungi incertae sedis</taxon>
        <taxon>Mucoromycota</taxon>
        <taxon>Glomeromycotina</taxon>
        <taxon>Glomeromycetes</taxon>
        <taxon>Diversisporales</taxon>
        <taxon>Diversisporaceae</taxon>
        <taxon>Diversispora</taxon>
    </lineage>
</organism>
<gene>
    <name evidence="1" type="ORF">DEBURN_LOCUS1943</name>
</gene>
<dbReference type="Proteomes" id="UP000789706">
    <property type="component" value="Unassembled WGS sequence"/>
</dbReference>
<evidence type="ECO:0000313" key="1">
    <source>
        <dbReference type="EMBL" id="CAG8448161.1"/>
    </source>
</evidence>
<comment type="caution">
    <text evidence="1">The sequence shown here is derived from an EMBL/GenBank/DDBJ whole genome shotgun (WGS) entry which is preliminary data.</text>
</comment>
<reference evidence="1" key="1">
    <citation type="submission" date="2021-06" db="EMBL/GenBank/DDBJ databases">
        <authorList>
            <person name="Kallberg Y."/>
            <person name="Tangrot J."/>
            <person name="Rosling A."/>
        </authorList>
    </citation>
    <scope>NUCLEOTIDE SEQUENCE</scope>
    <source>
        <strain evidence="1">AZ414A</strain>
    </source>
</reference>
<dbReference type="AlphaFoldDB" id="A0A9N8VEA2"/>
<sequence length="101" mass="11229">MGSGESKGPVRPTPDFVLNASYNSHVVRAGVVERDLQGSLRGLLKYNDDFKHQARHMSSNTTVGVLMETARKDGNSNLIYNNCQDTVNKVLNNSFYPSNQR</sequence>
<dbReference type="EMBL" id="CAJVPK010000097">
    <property type="protein sequence ID" value="CAG8448161.1"/>
    <property type="molecule type" value="Genomic_DNA"/>
</dbReference>
<protein>
    <submittedName>
        <fullName evidence="1">4684_t:CDS:1</fullName>
    </submittedName>
</protein>
<evidence type="ECO:0000313" key="2">
    <source>
        <dbReference type="Proteomes" id="UP000789706"/>
    </source>
</evidence>
<name>A0A9N8VEA2_9GLOM</name>
<proteinExistence type="predicted"/>
<keyword evidence="2" id="KW-1185">Reference proteome</keyword>
<accession>A0A9N8VEA2</accession>